<keyword evidence="2" id="KW-1185">Reference proteome</keyword>
<comment type="caution">
    <text evidence="1">The sequence shown here is derived from an EMBL/GenBank/DDBJ whole genome shotgun (WGS) entry which is preliminary data.</text>
</comment>
<accession>A0ABQ2P442</accession>
<reference evidence="2" key="1">
    <citation type="journal article" date="2019" name="Int. J. Syst. Evol. Microbiol.">
        <title>The Global Catalogue of Microorganisms (GCM) 10K type strain sequencing project: providing services to taxonomists for standard genome sequencing and annotation.</title>
        <authorList>
            <consortium name="The Broad Institute Genomics Platform"/>
            <consortium name="The Broad Institute Genome Sequencing Center for Infectious Disease"/>
            <person name="Wu L."/>
            <person name="Ma J."/>
        </authorList>
    </citation>
    <scope>NUCLEOTIDE SEQUENCE [LARGE SCALE GENOMIC DNA]</scope>
    <source>
        <strain evidence="2">CGMCC 1.7693</strain>
    </source>
</reference>
<gene>
    <name evidence="1" type="ORF">GCM10011346_52360</name>
</gene>
<sequence length="118" mass="13940">MARRIRISDLKTRVSFYKYIPKKGPEPGEDEKERLYDCWAKIDSVWLKDIELAKTNGTLEDLTIVMRDPRITYTPSNKHYIEIKDNAFKGKRYNVKSVQPDMQDKQFITVIAELVAWE</sequence>
<dbReference type="RefSeq" id="WP_188738718.1">
    <property type="nucleotide sequence ID" value="NZ_BMLW01000028.1"/>
</dbReference>
<dbReference type="InterPro" id="IPR038666">
    <property type="entry name" value="SSP1_head-tail_sf"/>
</dbReference>
<evidence type="ECO:0000313" key="1">
    <source>
        <dbReference type="EMBL" id="GGP17243.1"/>
    </source>
</evidence>
<name>A0ABQ2P442_9BACI</name>
<proteinExistence type="predicted"/>
<dbReference type="EMBL" id="BMLW01000028">
    <property type="protein sequence ID" value="GGP17243.1"/>
    <property type="molecule type" value="Genomic_DNA"/>
</dbReference>
<dbReference type="Proteomes" id="UP000641206">
    <property type="component" value="Unassembled WGS sequence"/>
</dbReference>
<organism evidence="1 2">
    <name type="scientific">Oceanobacillus neutriphilus</name>
    <dbReference type="NCBI Taxonomy" id="531815"/>
    <lineage>
        <taxon>Bacteria</taxon>
        <taxon>Bacillati</taxon>
        <taxon>Bacillota</taxon>
        <taxon>Bacilli</taxon>
        <taxon>Bacillales</taxon>
        <taxon>Bacillaceae</taxon>
        <taxon>Oceanobacillus</taxon>
    </lineage>
</organism>
<dbReference type="Pfam" id="PF05521">
    <property type="entry name" value="Phage_HCP"/>
    <property type="match status" value="1"/>
</dbReference>
<protein>
    <submittedName>
        <fullName evidence="1">Head-tail adaptor protein</fullName>
    </submittedName>
</protein>
<dbReference type="InterPro" id="IPR008767">
    <property type="entry name" value="Phage_SPP1_head-tail_adaptor"/>
</dbReference>
<evidence type="ECO:0000313" key="2">
    <source>
        <dbReference type="Proteomes" id="UP000641206"/>
    </source>
</evidence>
<dbReference type="Gene3D" id="2.40.10.270">
    <property type="entry name" value="Bacteriophage SPP1 head-tail adaptor protein"/>
    <property type="match status" value="1"/>
</dbReference>